<dbReference type="GO" id="GO:1990404">
    <property type="term" value="F:NAD+-protein mono-ADP-ribosyltransferase activity"/>
    <property type="evidence" value="ECO:0007669"/>
    <property type="project" value="TreeGrafter"/>
</dbReference>
<evidence type="ECO:0000256" key="1">
    <source>
        <dbReference type="PROSITE-ProRule" id="PRU00723"/>
    </source>
</evidence>
<evidence type="ECO:0000313" key="4">
    <source>
        <dbReference type="EMBL" id="CAL4060557.1"/>
    </source>
</evidence>
<keyword evidence="1" id="KW-0479">Metal-binding</keyword>
<dbReference type="AlphaFoldDB" id="A0AAV2PJW0"/>
<keyword evidence="1" id="KW-0862">Zinc</keyword>
<protein>
    <recommendedName>
        <fullName evidence="3">C3H1-type domain-containing protein</fullName>
    </recommendedName>
</protein>
<dbReference type="GO" id="GO:0003950">
    <property type="term" value="F:NAD+ poly-ADP-ribosyltransferase activity"/>
    <property type="evidence" value="ECO:0007669"/>
    <property type="project" value="TreeGrafter"/>
</dbReference>
<feature type="region of interest" description="Disordered" evidence="2">
    <location>
        <begin position="1"/>
        <end position="45"/>
    </location>
</feature>
<feature type="zinc finger region" description="C3H1-type" evidence="1">
    <location>
        <begin position="382"/>
        <end position="409"/>
    </location>
</feature>
<dbReference type="InterPro" id="IPR051712">
    <property type="entry name" value="ARTD-AVP"/>
</dbReference>
<proteinExistence type="predicted"/>
<feature type="compositionally biased region" description="Basic and acidic residues" evidence="2">
    <location>
        <begin position="16"/>
        <end position="26"/>
    </location>
</feature>
<name>A0AAV2PJW0_MEGNR</name>
<feature type="non-terminal residue" evidence="4">
    <location>
        <position position="599"/>
    </location>
</feature>
<dbReference type="GO" id="GO:0005634">
    <property type="term" value="C:nucleus"/>
    <property type="evidence" value="ECO:0007669"/>
    <property type="project" value="TreeGrafter"/>
</dbReference>
<comment type="caution">
    <text evidence="4">The sequence shown here is derived from an EMBL/GenBank/DDBJ whole genome shotgun (WGS) entry which is preliminary data.</text>
</comment>
<dbReference type="PANTHER" id="PTHR45740">
    <property type="entry name" value="POLY [ADP-RIBOSE] POLYMERASE"/>
    <property type="match status" value="1"/>
</dbReference>
<evidence type="ECO:0000256" key="2">
    <source>
        <dbReference type="SAM" id="MobiDB-lite"/>
    </source>
</evidence>
<keyword evidence="1" id="KW-0863">Zinc-finger</keyword>
<dbReference type="EMBL" id="CAXKWB010000391">
    <property type="protein sequence ID" value="CAL4060557.1"/>
    <property type="molecule type" value="Genomic_DNA"/>
</dbReference>
<keyword evidence="5" id="KW-1185">Reference proteome</keyword>
<sequence length="599" mass="71001">MFDRNLSTAMPNKHLVLSDESSKEGRGQPAEELYEKEDIKHNKEGQCQDRENYLNQVSQNYINQHSNKGIDQMKMYNQEEQSTPSKLPNVHSYKNMQHIHKQDQNIYQSDQRENNYEDKDIFTTYDLVNILVEERFVCETQLNILETKDINPIIVKKIVKENSHIFYTEGEKVFLKPQICLCAPYGYEQCPNKKSCQDLHICNKYILEKCHDKSCNLGHKWDTNHNIKILKYFRIDHLSSSILVKLISSVLKDNSDENTFKLNICESYNSSSCHNKMCNYLHICRKMVNSKIICKTHMCPLNHNLLEESCVEILNLAGISTNETTIDILETIMMEMGNISDNSSIHNSYSHNFNQETVTNYDQKYYNRRQTVWAFFECGDVNKEEICYYSVEGICRFESGGCPRLHSNNHFHWQVSRNGINWINFQPHQSDHFERQFCDPAIEEGDLLPVDYSKDGDSVDILKKIILRDYLWTVDFLEMKIETSNRSRFLRRLCTEKKIFPEVPSHTFIWYCLIDGKCYVCIDRLIKKKEFNSQNQEISELIENRYIKYIKDDKHKIMCFKDMSFYIDFKKMQVKITNNKTIMKLRRRPMIDSEYCKTY</sequence>
<feature type="compositionally biased region" description="Basic and acidic residues" evidence="2">
    <location>
        <begin position="36"/>
        <end position="45"/>
    </location>
</feature>
<reference evidence="4 5" key="1">
    <citation type="submission" date="2024-05" db="EMBL/GenBank/DDBJ databases">
        <authorList>
            <person name="Wallberg A."/>
        </authorList>
    </citation>
    <scope>NUCLEOTIDE SEQUENCE [LARGE SCALE GENOMIC DNA]</scope>
</reference>
<organism evidence="4 5">
    <name type="scientific">Meganyctiphanes norvegica</name>
    <name type="common">Northern krill</name>
    <name type="synonym">Thysanopoda norvegica</name>
    <dbReference type="NCBI Taxonomy" id="48144"/>
    <lineage>
        <taxon>Eukaryota</taxon>
        <taxon>Metazoa</taxon>
        <taxon>Ecdysozoa</taxon>
        <taxon>Arthropoda</taxon>
        <taxon>Crustacea</taxon>
        <taxon>Multicrustacea</taxon>
        <taxon>Malacostraca</taxon>
        <taxon>Eumalacostraca</taxon>
        <taxon>Eucarida</taxon>
        <taxon>Euphausiacea</taxon>
        <taxon>Euphausiidae</taxon>
        <taxon>Meganyctiphanes</taxon>
    </lineage>
</organism>
<feature type="compositionally biased region" description="Polar residues" evidence="2">
    <location>
        <begin position="1"/>
        <end position="10"/>
    </location>
</feature>
<dbReference type="PANTHER" id="PTHR45740:SF2">
    <property type="entry name" value="POLY [ADP-RIBOSE] POLYMERASE"/>
    <property type="match status" value="1"/>
</dbReference>
<dbReference type="InterPro" id="IPR000571">
    <property type="entry name" value="Znf_CCCH"/>
</dbReference>
<evidence type="ECO:0000313" key="5">
    <source>
        <dbReference type="Proteomes" id="UP001497623"/>
    </source>
</evidence>
<dbReference type="Proteomes" id="UP001497623">
    <property type="component" value="Unassembled WGS sequence"/>
</dbReference>
<gene>
    <name evidence="4" type="ORF">MNOR_LOCUS1464</name>
</gene>
<evidence type="ECO:0000259" key="3">
    <source>
        <dbReference type="PROSITE" id="PS50103"/>
    </source>
</evidence>
<accession>A0AAV2PJW0</accession>
<dbReference type="PROSITE" id="PS50103">
    <property type="entry name" value="ZF_C3H1"/>
    <property type="match status" value="1"/>
</dbReference>
<feature type="domain" description="C3H1-type" evidence="3">
    <location>
        <begin position="382"/>
        <end position="409"/>
    </location>
</feature>
<dbReference type="GO" id="GO:0008270">
    <property type="term" value="F:zinc ion binding"/>
    <property type="evidence" value="ECO:0007669"/>
    <property type="project" value="UniProtKB-KW"/>
</dbReference>